<evidence type="ECO:0000259" key="3">
    <source>
        <dbReference type="Pfam" id="PF00210"/>
    </source>
</evidence>
<sequence>MATPPRKAHQLVDSKLPFKTRHDLDAKTRGRVTDALNLTLAEVFDLQSQVKQAHWNVKGPSFFGLHKLFDEIAGTLTEPVDTIAERILSLGGFAKGTVRQAAAASKLKELPAEFLQEDIVGDIADRVAQCAKHVRARIDSTEDAGDKVSSDLLIEVTATLDKALYFLEAYQFRGTGRGA</sequence>
<dbReference type="eggNOG" id="COG0783">
    <property type="taxonomic scope" value="Bacteria"/>
</dbReference>
<proteinExistence type="inferred from homology"/>
<organism evidence="4 5">
    <name type="scientific">Arenimonas oryziterrae DSM 21050 = YC6267</name>
    <dbReference type="NCBI Taxonomy" id="1121015"/>
    <lineage>
        <taxon>Bacteria</taxon>
        <taxon>Pseudomonadati</taxon>
        <taxon>Pseudomonadota</taxon>
        <taxon>Gammaproteobacteria</taxon>
        <taxon>Lysobacterales</taxon>
        <taxon>Lysobacteraceae</taxon>
        <taxon>Arenimonas</taxon>
    </lineage>
</organism>
<evidence type="ECO:0000256" key="2">
    <source>
        <dbReference type="RuleBase" id="RU003875"/>
    </source>
</evidence>
<dbReference type="InterPro" id="IPR023188">
    <property type="entry name" value="DPS_DNA-bd_CS"/>
</dbReference>
<dbReference type="PATRIC" id="fig|1121015.4.peg.1094"/>
<dbReference type="PIRSF" id="PIRSF005900">
    <property type="entry name" value="Dps"/>
    <property type="match status" value="1"/>
</dbReference>
<accession>A0A091AYZ4</accession>
<dbReference type="InterPro" id="IPR012347">
    <property type="entry name" value="Ferritin-like"/>
</dbReference>
<evidence type="ECO:0000313" key="4">
    <source>
        <dbReference type="EMBL" id="KFN43884.1"/>
    </source>
</evidence>
<dbReference type="InterPro" id="IPR009078">
    <property type="entry name" value="Ferritin-like_SF"/>
</dbReference>
<dbReference type="Pfam" id="PF00210">
    <property type="entry name" value="Ferritin"/>
    <property type="match status" value="1"/>
</dbReference>
<dbReference type="InterPro" id="IPR008331">
    <property type="entry name" value="Ferritin_DPS_dom"/>
</dbReference>
<dbReference type="GO" id="GO:0016722">
    <property type="term" value="F:oxidoreductase activity, acting on metal ions"/>
    <property type="evidence" value="ECO:0007669"/>
    <property type="project" value="InterPro"/>
</dbReference>
<dbReference type="EMBL" id="AVCI01000004">
    <property type="protein sequence ID" value="KFN43884.1"/>
    <property type="molecule type" value="Genomic_DNA"/>
</dbReference>
<dbReference type="PANTHER" id="PTHR42932">
    <property type="entry name" value="GENERAL STRESS PROTEIN 20U"/>
    <property type="match status" value="1"/>
</dbReference>
<gene>
    <name evidence="4" type="ORF">N789_08020</name>
</gene>
<dbReference type="PROSITE" id="PS00819">
    <property type="entry name" value="DPS_2"/>
    <property type="match status" value="1"/>
</dbReference>
<dbReference type="SUPFAM" id="SSF47240">
    <property type="entry name" value="Ferritin-like"/>
    <property type="match status" value="1"/>
</dbReference>
<protein>
    <recommendedName>
        <fullName evidence="3">Ferritin/DPS domain-containing protein</fullName>
    </recommendedName>
</protein>
<dbReference type="PROSITE" id="PS00818">
    <property type="entry name" value="DPS_1"/>
    <property type="match status" value="1"/>
</dbReference>
<dbReference type="NCBIfam" id="NF006975">
    <property type="entry name" value="PRK09448.1"/>
    <property type="match status" value="1"/>
</dbReference>
<evidence type="ECO:0000256" key="1">
    <source>
        <dbReference type="ARBA" id="ARBA00009497"/>
    </source>
</evidence>
<dbReference type="PANTHER" id="PTHR42932:SF3">
    <property type="entry name" value="DNA PROTECTION DURING STARVATION PROTEIN"/>
    <property type="match status" value="1"/>
</dbReference>
<name>A0A091AYZ4_9GAMM</name>
<dbReference type="RefSeq" id="WP_022969669.1">
    <property type="nucleotide sequence ID" value="NZ_ATVD01000003.1"/>
</dbReference>
<dbReference type="InterPro" id="IPR002177">
    <property type="entry name" value="DPS_DNA-bd"/>
</dbReference>
<comment type="caution">
    <text evidence="4">The sequence shown here is derived from an EMBL/GenBank/DDBJ whole genome shotgun (WGS) entry which is preliminary data.</text>
</comment>
<keyword evidence="5" id="KW-1185">Reference proteome</keyword>
<dbReference type="Gene3D" id="1.20.1260.10">
    <property type="match status" value="1"/>
</dbReference>
<dbReference type="CDD" id="cd01043">
    <property type="entry name" value="DPS"/>
    <property type="match status" value="1"/>
</dbReference>
<reference evidence="4 5" key="1">
    <citation type="submission" date="2013-09" db="EMBL/GenBank/DDBJ databases">
        <title>Genome sequencing of Arenimonas oryziterrae.</title>
        <authorList>
            <person name="Chen F."/>
            <person name="Wang G."/>
        </authorList>
    </citation>
    <scope>NUCLEOTIDE SEQUENCE [LARGE SCALE GENOMIC DNA]</scope>
    <source>
        <strain evidence="4 5">YC6267</strain>
    </source>
</reference>
<dbReference type="STRING" id="1121015.GCA_000420545_02055"/>
<comment type="similarity">
    <text evidence="1 2">Belongs to the Dps family.</text>
</comment>
<dbReference type="OrthoDB" id="9797687at2"/>
<dbReference type="AlphaFoldDB" id="A0A091AYZ4"/>
<dbReference type="GO" id="GO:0008199">
    <property type="term" value="F:ferric iron binding"/>
    <property type="evidence" value="ECO:0007669"/>
    <property type="project" value="InterPro"/>
</dbReference>
<dbReference type="Proteomes" id="UP000029385">
    <property type="component" value="Unassembled WGS sequence"/>
</dbReference>
<dbReference type="PRINTS" id="PR01346">
    <property type="entry name" value="HELNAPAPROT"/>
</dbReference>
<feature type="domain" description="Ferritin/DPS" evidence="3">
    <location>
        <begin position="34"/>
        <end position="170"/>
    </location>
</feature>
<evidence type="ECO:0000313" key="5">
    <source>
        <dbReference type="Proteomes" id="UP000029385"/>
    </source>
</evidence>